<evidence type="ECO:0000313" key="5">
    <source>
        <dbReference type="EMBL" id="VDM34058.1"/>
    </source>
</evidence>
<dbReference type="STRING" id="6205.A0A0R3X6Z7"/>
<evidence type="ECO:0000256" key="1">
    <source>
        <dbReference type="ARBA" id="ARBA00008045"/>
    </source>
</evidence>
<dbReference type="InterPro" id="IPR009053">
    <property type="entry name" value="Prefoldin"/>
</dbReference>
<evidence type="ECO:0000256" key="3">
    <source>
        <dbReference type="ARBA" id="ARBA00023186"/>
    </source>
</evidence>
<dbReference type="GO" id="GO:0005737">
    <property type="term" value="C:cytoplasm"/>
    <property type="evidence" value="ECO:0007669"/>
    <property type="project" value="TreeGrafter"/>
</dbReference>
<name>A0A0R3X6Z7_HYDTA</name>
<dbReference type="Gene3D" id="1.10.287.370">
    <property type="match status" value="1"/>
</dbReference>
<dbReference type="InterPro" id="IPR002777">
    <property type="entry name" value="PFD_beta-like"/>
</dbReference>
<evidence type="ECO:0000313" key="6">
    <source>
        <dbReference type="Proteomes" id="UP000274429"/>
    </source>
</evidence>
<dbReference type="GO" id="GO:0016272">
    <property type="term" value="C:prefoldin complex"/>
    <property type="evidence" value="ECO:0007669"/>
    <property type="project" value="InterPro"/>
</dbReference>
<dbReference type="Proteomes" id="UP000274429">
    <property type="component" value="Unassembled WGS sequence"/>
</dbReference>
<proteinExistence type="inferred from homology"/>
<reference evidence="5 6" key="2">
    <citation type="submission" date="2018-11" db="EMBL/GenBank/DDBJ databases">
        <authorList>
            <consortium name="Pathogen Informatics"/>
        </authorList>
    </citation>
    <scope>NUCLEOTIDE SEQUENCE [LARGE SCALE GENOMIC DNA]</scope>
</reference>
<dbReference type="Pfam" id="PF01920">
    <property type="entry name" value="Prefoldin_2"/>
    <property type="match status" value="1"/>
</dbReference>
<dbReference type="PANTHER" id="PTHR20903">
    <property type="entry name" value="PREFOLDIN SUBUNIT 1-RELATED"/>
    <property type="match status" value="1"/>
</dbReference>
<dbReference type="AlphaFoldDB" id="A0A0R3X6Z7"/>
<comment type="similarity">
    <text evidence="1">Belongs to the prefoldin subunit beta family.</text>
</comment>
<sequence length="124" mass="13947">MGDGVADEDIQKAIVQLKNKTAASNQQKHLINAQIDALSKQIRRSELVTEEITSLPDSVNTYSSIGRMFIQKSVPDLVKDLSAQREEYNRTIESLKKKLEYVNKSLADAQQGLRDLISAKQQKM</sequence>
<gene>
    <name evidence="5" type="ORF">TTAC_LOCUS9292</name>
</gene>
<dbReference type="GO" id="GO:0044183">
    <property type="term" value="F:protein folding chaperone"/>
    <property type="evidence" value="ECO:0007669"/>
    <property type="project" value="TreeGrafter"/>
</dbReference>
<dbReference type="GO" id="GO:0051082">
    <property type="term" value="F:unfolded protein binding"/>
    <property type="evidence" value="ECO:0007669"/>
    <property type="project" value="InterPro"/>
</dbReference>
<keyword evidence="6" id="KW-1185">Reference proteome</keyword>
<dbReference type="OrthoDB" id="5242628at2759"/>
<comment type="subunit">
    <text evidence="2">Heterohexamer of two PFD-alpha type and four PFD-beta type subunits.</text>
</comment>
<protein>
    <submittedName>
        <fullName evidence="7">Prefoldin subunit 6</fullName>
    </submittedName>
</protein>
<keyword evidence="4" id="KW-0175">Coiled coil</keyword>
<dbReference type="WBParaSite" id="TTAC_0000930701-mRNA-1">
    <property type="protein sequence ID" value="TTAC_0000930701-mRNA-1"/>
    <property type="gene ID" value="TTAC_0000930701"/>
</dbReference>
<reference evidence="7" key="1">
    <citation type="submission" date="2017-02" db="UniProtKB">
        <authorList>
            <consortium name="WormBaseParasite"/>
        </authorList>
    </citation>
    <scope>IDENTIFICATION</scope>
</reference>
<dbReference type="EMBL" id="UYWX01020750">
    <property type="protein sequence ID" value="VDM34058.1"/>
    <property type="molecule type" value="Genomic_DNA"/>
</dbReference>
<keyword evidence="3" id="KW-0143">Chaperone</keyword>
<dbReference type="SUPFAM" id="SSF46579">
    <property type="entry name" value="Prefoldin"/>
    <property type="match status" value="1"/>
</dbReference>
<evidence type="ECO:0000256" key="4">
    <source>
        <dbReference type="SAM" id="Coils"/>
    </source>
</evidence>
<feature type="coiled-coil region" evidence="4">
    <location>
        <begin position="78"/>
        <end position="105"/>
    </location>
</feature>
<organism evidence="7">
    <name type="scientific">Hydatigena taeniaeformis</name>
    <name type="common">Feline tapeworm</name>
    <name type="synonym">Taenia taeniaeformis</name>
    <dbReference type="NCBI Taxonomy" id="6205"/>
    <lineage>
        <taxon>Eukaryota</taxon>
        <taxon>Metazoa</taxon>
        <taxon>Spiralia</taxon>
        <taxon>Lophotrochozoa</taxon>
        <taxon>Platyhelminthes</taxon>
        <taxon>Cestoda</taxon>
        <taxon>Eucestoda</taxon>
        <taxon>Cyclophyllidea</taxon>
        <taxon>Taeniidae</taxon>
        <taxon>Hydatigera</taxon>
    </lineage>
</organism>
<evidence type="ECO:0000256" key="2">
    <source>
        <dbReference type="ARBA" id="ARBA00011695"/>
    </source>
</evidence>
<evidence type="ECO:0000313" key="7">
    <source>
        <dbReference type="WBParaSite" id="TTAC_0000930701-mRNA-1"/>
    </source>
</evidence>
<accession>A0A0R3X6Z7</accession>
<dbReference type="PANTHER" id="PTHR20903:SF0">
    <property type="entry name" value="PREFOLDIN SUBUNIT 1"/>
    <property type="match status" value="1"/>
</dbReference>